<dbReference type="InterPro" id="IPR043502">
    <property type="entry name" value="DNA/RNA_pol_sf"/>
</dbReference>
<proteinExistence type="predicted"/>
<dbReference type="Pfam" id="PF00078">
    <property type="entry name" value="RVT_1"/>
    <property type="match status" value="1"/>
</dbReference>
<name>A0A1F8GM39_9BACT</name>
<dbReference type="Proteomes" id="UP000178256">
    <property type="component" value="Unassembled WGS sequence"/>
</dbReference>
<protein>
    <recommendedName>
        <fullName evidence="1">Reverse transcriptase domain-containing protein</fullName>
    </recommendedName>
</protein>
<gene>
    <name evidence="2" type="ORF">A2925_04860</name>
</gene>
<evidence type="ECO:0000313" key="2">
    <source>
        <dbReference type="EMBL" id="OGN26030.1"/>
    </source>
</evidence>
<sequence length="757" mass="87383">MSSLFERFSSRENLKKAYKYVLEELAHSSLSVTPINHASITAINNLGDQFFIALEKCLRDEKYVPEKGYFVYIPKDNLGLRPVCIPAMVDRIVYQAILNQRVLGYKIDGQLSDKVCFSNRVNDKEDGDSFLSPYFNGYDAFIKKQKKAFEKGFVWKLELDVQQYYEHISIKKLIDKLQNDFDIKDEKILAILHQQLNAWVEYEDLPKGIPQGPNASAVLSNAYLSSLDKFVEDKLNGKELLCFRYADDIVLMGKTKEAILRATEKIVRFLREHNLVLNEKTQIAELKDSGTIEAMRIMSDYEDNTPEIPEDEFAVIQANVPVVIEKIANNEKVDKLELRQLKYYLKVGREYNLDFLLSLIGIIPLRPSLTILVVQYVAEGRQMLDLFGDTMDTVLIDQALWGVYNNAEVSEWSKFWILKLLVSSRGLLVGGMDKEMKRILASKGQTIFKIVALYYQTIKKQKINIDLVKRAISDSISDVERSWYAFFFLKAFEGERMPVIRDCIEKLLNANSQELNLIGSYLYQSKPQVKIDNIEGPFSSYILQRKKRVVKVDEKKSQMVQDDYYLVRKDALIPVSSPTSMLGVNRKRRLRHTIDLPLPETMQWEKVTLKMKDGLKEVEIWYDGKHLATVDYIQLGFFTGKKQQNPDRSWGFISALSVLSATDITQATAPNMRRMVAVNTGITLKTANVHQIKKTVTNRLRAIFKTDENPFHDNKNYYHPRFTLLPPPALRQEEVWQQGGKLNENLPYEDTELNQEE</sequence>
<dbReference type="InterPro" id="IPR051083">
    <property type="entry name" value="GrpII_Intron_Splice-Mob/Def"/>
</dbReference>
<dbReference type="SUPFAM" id="SSF56672">
    <property type="entry name" value="DNA/RNA polymerases"/>
    <property type="match status" value="1"/>
</dbReference>
<reference evidence="2 3" key="1">
    <citation type="journal article" date="2016" name="Nat. Commun.">
        <title>Thousands of microbial genomes shed light on interconnected biogeochemical processes in an aquifer system.</title>
        <authorList>
            <person name="Anantharaman K."/>
            <person name="Brown C.T."/>
            <person name="Hug L.A."/>
            <person name="Sharon I."/>
            <person name="Castelle C.J."/>
            <person name="Probst A.J."/>
            <person name="Thomas B.C."/>
            <person name="Singh A."/>
            <person name="Wilkins M.J."/>
            <person name="Karaoz U."/>
            <person name="Brodie E.L."/>
            <person name="Williams K.H."/>
            <person name="Hubbard S.S."/>
            <person name="Banfield J.F."/>
        </authorList>
    </citation>
    <scope>NUCLEOTIDE SEQUENCE [LARGE SCALE GENOMIC DNA]</scope>
</reference>
<dbReference type="InterPro" id="IPR000477">
    <property type="entry name" value="RT_dom"/>
</dbReference>
<dbReference type="Gene3D" id="3.30.70.270">
    <property type="match status" value="1"/>
</dbReference>
<dbReference type="AlphaFoldDB" id="A0A1F8GM39"/>
<evidence type="ECO:0000259" key="1">
    <source>
        <dbReference type="PROSITE" id="PS50878"/>
    </source>
</evidence>
<feature type="domain" description="Reverse transcriptase" evidence="1">
    <location>
        <begin position="54"/>
        <end position="297"/>
    </location>
</feature>
<dbReference type="EMBL" id="MGKL01000011">
    <property type="protein sequence ID" value="OGN26030.1"/>
    <property type="molecule type" value="Genomic_DNA"/>
</dbReference>
<dbReference type="CDD" id="cd01651">
    <property type="entry name" value="RT_G2_intron"/>
    <property type="match status" value="1"/>
</dbReference>
<comment type="caution">
    <text evidence="2">The sequence shown here is derived from an EMBL/GenBank/DDBJ whole genome shotgun (WGS) entry which is preliminary data.</text>
</comment>
<dbReference type="PANTHER" id="PTHR34047">
    <property type="entry name" value="NUCLEAR INTRON MATURASE 1, MITOCHONDRIAL-RELATED"/>
    <property type="match status" value="1"/>
</dbReference>
<accession>A0A1F8GM39</accession>
<dbReference type="STRING" id="1802697.A2925_04860"/>
<dbReference type="PANTHER" id="PTHR34047:SF8">
    <property type="entry name" value="PROTEIN YKFC"/>
    <property type="match status" value="1"/>
</dbReference>
<dbReference type="InterPro" id="IPR043128">
    <property type="entry name" value="Rev_trsase/Diguanyl_cyclase"/>
</dbReference>
<dbReference type="PROSITE" id="PS50878">
    <property type="entry name" value="RT_POL"/>
    <property type="match status" value="1"/>
</dbReference>
<evidence type="ECO:0000313" key="3">
    <source>
        <dbReference type="Proteomes" id="UP000178256"/>
    </source>
</evidence>
<organism evidence="2 3">
    <name type="scientific">Candidatus Yanofskybacteria bacterium RIFCSPLOWO2_01_FULL_44_22</name>
    <dbReference type="NCBI Taxonomy" id="1802697"/>
    <lineage>
        <taxon>Bacteria</taxon>
        <taxon>Candidatus Yanofskyibacteriota</taxon>
    </lineage>
</organism>